<feature type="compositionally biased region" description="Low complexity" evidence="16">
    <location>
        <begin position="618"/>
        <end position="627"/>
    </location>
</feature>
<dbReference type="Gene3D" id="3.30.200.20">
    <property type="entry name" value="Phosphorylase Kinase, domain 1"/>
    <property type="match status" value="1"/>
</dbReference>
<dbReference type="CDD" id="cd20822">
    <property type="entry name" value="C1_ScPKC1-like_rpt1"/>
    <property type="match status" value="1"/>
</dbReference>
<evidence type="ECO:0000256" key="11">
    <source>
        <dbReference type="ARBA" id="ARBA00022840"/>
    </source>
</evidence>
<keyword evidence="4" id="KW-0597">Phosphoprotein</keyword>
<evidence type="ECO:0000256" key="10">
    <source>
        <dbReference type="ARBA" id="ARBA00022833"/>
    </source>
</evidence>
<dbReference type="PROSITE" id="PS00479">
    <property type="entry name" value="ZF_DAG_PE_1"/>
    <property type="match status" value="2"/>
</dbReference>
<dbReference type="GO" id="GO:0005524">
    <property type="term" value="F:ATP binding"/>
    <property type="evidence" value="ECO:0007669"/>
    <property type="project" value="UniProtKB-UniRule"/>
</dbReference>
<dbReference type="InterPro" id="IPR011009">
    <property type="entry name" value="Kinase-like_dom_sf"/>
</dbReference>
<dbReference type="Gene3D" id="1.10.287.160">
    <property type="entry name" value="HR1 repeat"/>
    <property type="match status" value="2"/>
</dbReference>
<dbReference type="Pfam" id="PF00433">
    <property type="entry name" value="Pkinase_C"/>
    <property type="match status" value="1"/>
</dbReference>
<dbReference type="PROSITE" id="PS00108">
    <property type="entry name" value="PROTEIN_KINASE_ST"/>
    <property type="match status" value="1"/>
</dbReference>
<evidence type="ECO:0000256" key="15">
    <source>
        <dbReference type="PROSITE-ProRule" id="PRU10141"/>
    </source>
</evidence>
<dbReference type="Proteomes" id="UP001212152">
    <property type="component" value="Unassembled WGS sequence"/>
</dbReference>
<dbReference type="SMART" id="SM00133">
    <property type="entry name" value="S_TK_X"/>
    <property type="match status" value="1"/>
</dbReference>
<evidence type="ECO:0000259" key="19">
    <source>
        <dbReference type="PROSITE" id="PS51285"/>
    </source>
</evidence>
<evidence type="ECO:0000256" key="5">
    <source>
        <dbReference type="ARBA" id="ARBA00022679"/>
    </source>
</evidence>
<evidence type="ECO:0000256" key="7">
    <source>
        <dbReference type="ARBA" id="ARBA00022741"/>
    </source>
</evidence>
<dbReference type="CDD" id="cd05570">
    <property type="entry name" value="STKc_PKC"/>
    <property type="match status" value="1"/>
</dbReference>
<organism evidence="21 22">
    <name type="scientific">Geranomyces variabilis</name>
    <dbReference type="NCBI Taxonomy" id="109894"/>
    <lineage>
        <taxon>Eukaryota</taxon>
        <taxon>Fungi</taxon>
        <taxon>Fungi incertae sedis</taxon>
        <taxon>Chytridiomycota</taxon>
        <taxon>Chytridiomycota incertae sedis</taxon>
        <taxon>Chytridiomycetes</taxon>
        <taxon>Spizellomycetales</taxon>
        <taxon>Powellomycetaceae</taxon>
        <taxon>Geranomyces</taxon>
    </lineage>
</organism>
<feature type="domain" description="REM-1" evidence="20">
    <location>
        <begin position="148"/>
        <end position="229"/>
    </location>
</feature>
<dbReference type="SMART" id="SM00742">
    <property type="entry name" value="Hr1"/>
    <property type="match status" value="2"/>
</dbReference>
<dbReference type="InterPro" id="IPR008271">
    <property type="entry name" value="Ser/Thr_kinase_AS"/>
</dbReference>
<dbReference type="Pfam" id="PF00130">
    <property type="entry name" value="C1_1"/>
    <property type="match status" value="2"/>
</dbReference>
<comment type="catalytic activity">
    <reaction evidence="13">
        <text>L-seryl-[protein] + ATP = O-phospho-L-seryl-[protein] + ADP + H(+)</text>
        <dbReference type="Rhea" id="RHEA:17989"/>
        <dbReference type="Rhea" id="RHEA-COMP:9863"/>
        <dbReference type="Rhea" id="RHEA-COMP:11604"/>
        <dbReference type="ChEBI" id="CHEBI:15378"/>
        <dbReference type="ChEBI" id="CHEBI:29999"/>
        <dbReference type="ChEBI" id="CHEBI:30616"/>
        <dbReference type="ChEBI" id="CHEBI:83421"/>
        <dbReference type="ChEBI" id="CHEBI:456216"/>
        <dbReference type="EC" id="2.7.11.13"/>
    </reaction>
</comment>
<evidence type="ECO:0000256" key="3">
    <source>
        <dbReference type="ARBA" id="ARBA00022527"/>
    </source>
</evidence>
<dbReference type="FunFam" id="3.30.200.20:FF:000103">
    <property type="entry name" value="Protein kinase C"/>
    <property type="match status" value="1"/>
</dbReference>
<evidence type="ECO:0000256" key="6">
    <source>
        <dbReference type="ARBA" id="ARBA00022723"/>
    </source>
</evidence>
<feature type="region of interest" description="Disordered" evidence="16">
    <location>
        <begin position="67"/>
        <end position="146"/>
    </location>
</feature>
<evidence type="ECO:0000256" key="14">
    <source>
        <dbReference type="PROSITE-ProRule" id="PRU01207"/>
    </source>
</evidence>
<evidence type="ECO:0000256" key="9">
    <source>
        <dbReference type="ARBA" id="ARBA00022777"/>
    </source>
</evidence>
<feature type="domain" description="AGC-kinase C-terminal" evidence="19">
    <location>
        <begin position="988"/>
        <end position="1058"/>
    </location>
</feature>
<evidence type="ECO:0000259" key="17">
    <source>
        <dbReference type="PROSITE" id="PS50011"/>
    </source>
</evidence>
<dbReference type="SUPFAM" id="SSF56112">
    <property type="entry name" value="Protein kinase-like (PK-like)"/>
    <property type="match status" value="1"/>
</dbReference>
<accession>A0AAD5TES3</accession>
<dbReference type="InterPro" id="IPR011072">
    <property type="entry name" value="HR1_rho-bd"/>
</dbReference>
<dbReference type="PROSITE" id="PS50011">
    <property type="entry name" value="PROTEIN_KINASE_DOM"/>
    <property type="match status" value="1"/>
</dbReference>
<dbReference type="PANTHER" id="PTHR24351">
    <property type="entry name" value="RIBOSOMAL PROTEIN S6 KINASE"/>
    <property type="match status" value="1"/>
</dbReference>
<dbReference type="GO" id="GO:0004697">
    <property type="term" value="F:diacylglycerol-dependent serine/threonine kinase activity"/>
    <property type="evidence" value="ECO:0007669"/>
    <property type="project" value="UniProtKB-EC"/>
</dbReference>
<evidence type="ECO:0000256" key="2">
    <source>
        <dbReference type="ARBA" id="ARBA00012429"/>
    </source>
</evidence>
<dbReference type="AlphaFoldDB" id="A0AAD5TES3"/>
<dbReference type="PROSITE" id="PS00107">
    <property type="entry name" value="PROTEIN_KINASE_ATP"/>
    <property type="match status" value="1"/>
</dbReference>
<evidence type="ECO:0000256" key="4">
    <source>
        <dbReference type="ARBA" id="ARBA00022553"/>
    </source>
</evidence>
<feature type="compositionally biased region" description="Low complexity" evidence="16">
    <location>
        <begin position="111"/>
        <end position="123"/>
    </location>
</feature>
<dbReference type="SMART" id="SM00220">
    <property type="entry name" value="S_TKc"/>
    <property type="match status" value="1"/>
</dbReference>
<feature type="domain" description="Phorbol-ester/DAG-type" evidence="18">
    <location>
        <begin position="457"/>
        <end position="506"/>
    </location>
</feature>
<name>A0AAD5TES3_9FUNG</name>
<keyword evidence="8" id="KW-0863">Zinc-finger</keyword>
<evidence type="ECO:0000256" key="16">
    <source>
        <dbReference type="SAM" id="MobiDB-lite"/>
    </source>
</evidence>
<keyword evidence="10" id="KW-0862">Zinc</keyword>
<dbReference type="InterPro" id="IPR036274">
    <property type="entry name" value="HR1_rpt_sf"/>
</dbReference>
<feature type="region of interest" description="Disordered" evidence="16">
    <location>
        <begin position="566"/>
        <end position="719"/>
    </location>
</feature>
<dbReference type="InterPro" id="IPR017441">
    <property type="entry name" value="Protein_kinase_ATP_BS"/>
</dbReference>
<feature type="binding site" evidence="15">
    <location>
        <position position="756"/>
    </location>
    <ligand>
        <name>ATP</name>
        <dbReference type="ChEBI" id="CHEBI:30616"/>
    </ligand>
</feature>
<dbReference type="PROSITE" id="PS51860">
    <property type="entry name" value="REM_1"/>
    <property type="match status" value="1"/>
</dbReference>
<dbReference type="InterPro" id="IPR000719">
    <property type="entry name" value="Prot_kinase_dom"/>
</dbReference>
<dbReference type="Gene3D" id="3.30.60.20">
    <property type="match status" value="2"/>
</dbReference>
<dbReference type="SMART" id="SM00239">
    <property type="entry name" value="C2"/>
    <property type="match status" value="1"/>
</dbReference>
<dbReference type="InterPro" id="IPR017892">
    <property type="entry name" value="Pkinase_C"/>
</dbReference>
<feature type="domain" description="Protein kinase" evidence="17">
    <location>
        <begin position="727"/>
        <end position="987"/>
    </location>
</feature>
<sequence length="1063" mass="119297">MSDPAAVDAQIAQIQKKISIEQTLHDGANKMLRNLTDKSAREQCEMNALEAKRRMSFLEGELKKLHIRKSSGSAPQQRPPSGSGPTFGSRHSSLEDVMDHRGSGRGGTPAGSGTTTPSRGAASVASSAHSLEHTNSGPTGITNFDNMKYGTALTAEKVKYRLKEVRHKLAVEQKVKAGTENMVKALSIGPSASQDPTVMGELMDKIAEANAKTAFLQKAEHKYSGLTVVEDEEEEGYLADVRMKKTGRLRAKIIGATNLPGRRSAKDEIMAIVRVDGVIKHETKPTRNQWQENIDIQVDKAQEVEIAVYDRSWTLLGLVWFRLWELEEDIKVKHGGANDDVDETWLDLEPAGQILAKLNFVAMGRAKTARDQVFRRNPVQKVFPKNGHRFLPQSFYHVMQCALCNEFLGRQGYQCQSCSYTVHAKCYNRVITKCLTKEDVRMQKDANTGQLLKYTIPHRWESTTNLGAAWCTHCGYMLPPGRKMHKCTECSKTSHKECSPLVPHFCGLAPEMADTLVAAFEEHERKLHQKEMEDAEKARREARRASVGTDLSADSATTVASIVDDYVEPRPPPRDHSISSPAFPPPKPLPQVPESGQQQSPVPALPSTRVEVRPHQKPYPGEQQGQQAPPPVPYRGGVPLPIPPRPADVVPPRQSQQPPQQYYQQAPAPHPQQHQQQQQQPPQHHPQYQQQQQQQYPPQTQQPPQRLQRQPSRSLRLPPTEITLNDFNFLAVLGRGAFGKVMLASEKATQSLYAIKALKKEFIIQNDDVKSTKLEKRIFQAASAAHHPFLVNLHSCFQTDTRVYFVMEYVSGGDLMAHIQEKKRFSQARAKFYACEVLLALEYFHANNIIYRDLKLDNILMAPDGHIKVADYGICKENMPYGQTTRTFCGTPDYMAPEVLSSNRYGRSVDWWSFGVLIYVMLVGRYPFHGEDEQDVLDAILNDAVEYPSNIPKDTLSLLQGLMNKNPARRLGGGRLGAEEIKRHPYFIGVDWQAFMDKRIPPPWVPTIKHATDVSNFDPEFTREKAVLTPINSVLSTADQNEFRDFTYVSEWANAARAGVTVH</sequence>
<dbReference type="InterPro" id="IPR000961">
    <property type="entry name" value="AGC-kinase_C"/>
</dbReference>
<keyword evidence="9 21" id="KW-0418">Kinase</keyword>
<feature type="region of interest" description="Disordered" evidence="16">
    <location>
        <begin position="527"/>
        <end position="552"/>
    </location>
</feature>
<feature type="compositionally biased region" description="Polar residues" evidence="16">
    <location>
        <begin position="70"/>
        <end position="91"/>
    </location>
</feature>
<evidence type="ECO:0000256" key="12">
    <source>
        <dbReference type="ARBA" id="ARBA00047272"/>
    </source>
</evidence>
<comment type="caution">
    <text evidence="21">The sequence shown here is derived from an EMBL/GenBank/DDBJ whole genome shotgun (WGS) entry which is preliminary data.</text>
</comment>
<proteinExistence type="inferred from homology"/>
<keyword evidence="7 15" id="KW-0547">Nucleotide-binding</keyword>
<dbReference type="FunFam" id="1.10.510.10:FF:000210">
    <property type="entry name" value="Non-specific serine/threonine protein kinase"/>
    <property type="match status" value="1"/>
</dbReference>
<dbReference type="InterPro" id="IPR000008">
    <property type="entry name" value="C2_dom"/>
</dbReference>
<dbReference type="SUPFAM" id="SSF46585">
    <property type="entry name" value="HR1 repeat"/>
    <property type="match status" value="2"/>
</dbReference>
<dbReference type="InterPro" id="IPR046349">
    <property type="entry name" value="C1-like_sf"/>
</dbReference>
<dbReference type="Pfam" id="PF02185">
    <property type="entry name" value="HR1"/>
    <property type="match status" value="2"/>
</dbReference>
<dbReference type="PROSITE" id="PS50081">
    <property type="entry name" value="ZF_DAG_PE_2"/>
    <property type="match status" value="2"/>
</dbReference>
<evidence type="ECO:0000256" key="1">
    <source>
        <dbReference type="ARBA" id="ARBA00005490"/>
    </source>
</evidence>
<feature type="compositionally biased region" description="Polar residues" evidence="16">
    <location>
        <begin position="124"/>
        <end position="145"/>
    </location>
</feature>
<evidence type="ECO:0000313" key="21">
    <source>
        <dbReference type="EMBL" id="KAJ3174516.1"/>
    </source>
</evidence>
<dbReference type="SUPFAM" id="SSF57889">
    <property type="entry name" value="Cysteine-rich domain"/>
    <property type="match status" value="2"/>
</dbReference>
<dbReference type="CDD" id="cd20823">
    <property type="entry name" value="C1_ScPKC1-like_rpt2"/>
    <property type="match status" value="1"/>
</dbReference>
<keyword evidence="6" id="KW-0479">Metal-binding</keyword>
<dbReference type="SUPFAM" id="SSF49562">
    <property type="entry name" value="C2 domain (Calcium/lipid-binding domain, CaLB)"/>
    <property type="match status" value="1"/>
</dbReference>
<evidence type="ECO:0000259" key="20">
    <source>
        <dbReference type="PROSITE" id="PS51860"/>
    </source>
</evidence>
<dbReference type="SMART" id="SM00109">
    <property type="entry name" value="C1"/>
    <property type="match status" value="2"/>
</dbReference>
<protein>
    <recommendedName>
        <fullName evidence="2">protein kinase C</fullName>
        <ecNumber evidence="2">2.7.11.13</ecNumber>
    </recommendedName>
</protein>
<dbReference type="Gene3D" id="2.60.40.150">
    <property type="entry name" value="C2 domain"/>
    <property type="match status" value="1"/>
</dbReference>
<keyword evidence="22" id="KW-1185">Reference proteome</keyword>
<keyword evidence="5" id="KW-0808">Transferase</keyword>
<keyword evidence="3" id="KW-0723">Serine/threonine-protein kinase</keyword>
<feature type="domain" description="Phorbol-ester/DAG-type" evidence="18">
    <location>
        <begin position="387"/>
        <end position="434"/>
    </location>
</feature>
<dbReference type="GO" id="GO:0007165">
    <property type="term" value="P:signal transduction"/>
    <property type="evidence" value="ECO:0007669"/>
    <property type="project" value="InterPro"/>
</dbReference>
<evidence type="ECO:0000313" key="22">
    <source>
        <dbReference type="Proteomes" id="UP001212152"/>
    </source>
</evidence>
<keyword evidence="11 15" id="KW-0067">ATP-binding</keyword>
<feature type="compositionally biased region" description="Basic and acidic residues" evidence="16">
    <location>
        <begin position="92"/>
        <end position="102"/>
    </location>
</feature>
<feature type="compositionally biased region" description="Pro residues" evidence="16">
    <location>
        <begin position="582"/>
        <end position="591"/>
    </location>
</feature>
<dbReference type="InterPro" id="IPR035892">
    <property type="entry name" value="C2_domain_sf"/>
</dbReference>
<dbReference type="EC" id="2.7.11.13" evidence="2"/>
<evidence type="ECO:0000256" key="13">
    <source>
        <dbReference type="ARBA" id="ARBA00047470"/>
    </source>
</evidence>
<reference evidence="21" key="1">
    <citation type="submission" date="2020-05" db="EMBL/GenBank/DDBJ databases">
        <title>Phylogenomic resolution of chytrid fungi.</title>
        <authorList>
            <person name="Stajich J.E."/>
            <person name="Amses K."/>
            <person name="Simmons R."/>
            <person name="Seto K."/>
            <person name="Myers J."/>
            <person name="Bonds A."/>
            <person name="Quandt C.A."/>
            <person name="Barry K."/>
            <person name="Liu P."/>
            <person name="Grigoriev I."/>
            <person name="Longcore J.E."/>
            <person name="James T.Y."/>
        </authorList>
    </citation>
    <scope>NUCLEOTIDE SEQUENCE</scope>
    <source>
        <strain evidence="21">JEL0379</strain>
    </source>
</reference>
<feature type="compositionally biased region" description="Basic and acidic residues" evidence="16">
    <location>
        <begin position="567"/>
        <end position="577"/>
    </location>
</feature>
<keyword evidence="14" id="KW-0175">Coiled coil</keyword>
<dbReference type="GO" id="GO:0008270">
    <property type="term" value="F:zinc ion binding"/>
    <property type="evidence" value="ECO:0007669"/>
    <property type="project" value="UniProtKB-KW"/>
</dbReference>
<feature type="compositionally biased region" description="Basic and acidic residues" evidence="16">
    <location>
        <begin position="527"/>
        <end position="539"/>
    </location>
</feature>
<comment type="catalytic activity">
    <reaction evidence="12">
        <text>L-threonyl-[protein] + ATP = O-phospho-L-threonyl-[protein] + ADP + H(+)</text>
        <dbReference type="Rhea" id="RHEA:46608"/>
        <dbReference type="Rhea" id="RHEA-COMP:11060"/>
        <dbReference type="Rhea" id="RHEA-COMP:11605"/>
        <dbReference type="ChEBI" id="CHEBI:15378"/>
        <dbReference type="ChEBI" id="CHEBI:30013"/>
        <dbReference type="ChEBI" id="CHEBI:30616"/>
        <dbReference type="ChEBI" id="CHEBI:61977"/>
        <dbReference type="ChEBI" id="CHEBI:456216"/>
        <dbReference type="EC" id="2.7.11.13"/>
    </reaction>
</comment>
<dbReference type="Gene3D" id="1.10.510.10">
    <property type="entry name" value="Transferase(Phosphotransferase) domain 1"/>
    <property type="match status" value="1"/>
</dbReference>
<comment type="similarity">
    <text evidence="1">Belongs to the protein kinase superfamily. AGC Ser/Thr protein kinase family. PKC subfamily.</text>
</comment>
<gene>
    <name evidence="21" type="primary">PKC1_2</name>
    <name evidence="21" type="ORF">HDU87_007107</name>
</gene>
<evidence type="ECO:0000259" key="18">
    <source>
        <dbReference type="PROSITE" id="PS50081"/>
    </source>
</evidence>
<dbReference type="InterPro" id="IPR002219">
    <property type="entry name" value="PKC_DAG/PE"/>
</dbReference>
<feature type="compositionally biased region" description="Low complexity" evidence="16">
    <location>
        <begin position="647"/>
        <end position="719"/>
    </location>
</feature>
<dbReference type="PROSITE" id="PS51285">
    <property type="entry name" value="AGC_KINASE_CTER"/>
    <property type="match status" value="1"/>
</dbReference>
<dbReference type="EMBL" id="JADGJQ010000064">
    <property type="protein sequence ID" value="KAJ3174516.1"/>
    <property type="molecule type" value="Genomic_DNA"/>
</dbReference>
<dbReference type="Pfam" id="PF00069">
    <property type="entry name" value="Pkinase"/>
    <property type="match status" value="1"/>
</dbReference>
<evidence type="ECO:0000256" key="8">
    <source>
        <dbReference type="ARBA" id="ARBA00022771"/>
    </source>
</evidence>